<dbReference type="InterPro" id="IPR004172">
    <property type="entry name" value="L27_dom"/>
</dbReference>
<organism evidence="3 4">
    <name type="scientific">Chrysemys picta bellii</name>
    <name type="common">Western painted turtle</name>
    <name type="synonym">Emys bellii</name>
    <dbReference type="NCBI Taxonomy" id="8478"/>
    <lineage>
        <taxon>Eukaryota</taxon>
        <taxon>Metazoa</taxon>
        <taxon>Chordata</taxon>
        <taxon>Craniata</taxon>
        <taxon>Vertebrata</taxon>
        <taxon>Euteleostomi</taxon>
        <taxon>Archelosauria</taxon>
        <taxon>Testudinata</taxon>
        <taxon>Testudines</taxon>
        <taxon>Cryptodira</taxon>
        <taxon>Durocryptodira</taxon>
        <taxon>Testudinoidea</taxon>
        <taxon>Emydidae</taxon>
        <taxon>Chrysemys</taxon>
    </lineage>
</organism>
<reference evidence="3" key="2">
    <citation type="submission" date="2025-09" db="UniProtKB">
        <authorList>
            <consortium name="Ensembl"/>
        </authorList>
    </citation>
    <scope>IDENTIFICATION</scope>
</reference>
<evidence type="ECO:0000313" key="3">
    <source>
        <dbReference type="Ensembl" id="ENSCPBP00000008638.1"/>
    </source>
</evidence>
<dbReference type="Proteomes" id="UP000694380">
    <property type="component" value="Unplaced"/>
</dbReference>
<feature type="domain" description="L27" evidence="2">
    <location>
        <begin position="4"/>
        <end position="64"/>
    </location>
</feature>
<dbReference type="Pfam" id="PF09058">
    <property type="entry name" value="L27_1"/>
    <property type="match status" value="1"/>
</dbReference>
<feature type="compositionally biased region" description="Polar residues" evidence="1">
    <location>
        <begin position="86"/>
        <end position="103"/>
    </location>
</feature>
<dbReference type="AlphaFoldDB" id="A0A8C3H8V6"/>
<dbReference type="SMART" id="SM00569">
    <property type="entry name" value="L27"/>
    <property type="match status" value="1"/>
</dbReference>
<reference evidence="3" key="1">
    <citation type="submission" date="2025-08" db="UniProtKB">
        <authorList>
            <consortium name="Ensembl"/>
        </authorList>
    </citation>
    <scope>IDENTIFICATION</scope>
</reference>
<proteinExistence type="predicted"/>
<name>A0A8C3H8V6_CHRPI</name>
<accession>A0A8C3H8V6</accession>
<evidence type="ECO:0000256" key="1">
    <source>
        <dbReference type="SAM" id="MobiDB-lite"/>
    </source>
</evidence>
<dbReference type="InterPro" id="IPR036892">
    <property type="entry name" value="L27_dom_sf"/>
</dbReference>
<dbReference type="GeneTree" id="ENSGT00940000155156"/>
<evidence type="ECO:0000259" key="2">
    <source>
        <dbReference type="PROSITE" id="PS51022"/>
    </source>
</evidence>
<dbReference type="PROSITE" id="PS51022">
    <property type="entry name" value="L27"/>
    <property type="match status" value="1"/>
</dbReference>
<dbReference type="Ensembl" id="ENSCPBT00000010367.1">
    <property type="protein sequence ID" value="ENSCPBP00000008638.1"/>
    <property type="gene ID" value="ENSCPBG00000006719.1"/>
</dbReference>
<dbReference type="Gene3D" id="1.10.287.470">
    <property type="entry name" value="Helix hairpin bin"/>
    <property type="match status" value="1"/>
</dbReference>
<dbReference type="InterPro" id="IPR015143">
    <property type="entry name" value="L27_1"/>
</dbReference>
<protein>
    <recommendedName>
        <fullName evidence="2">L27 domain-containing protein</fullName>
    </recommendedName>
</protein>
<sequence>MPVKKKDTDRALALLEEYCKKLKKPEEQQLKKAIKKVMGIFKSSLFQALIDIQEFYEVTLLNSQKSCEQKTEEANQVAEKWEKTKSSATGHGSLQKNQESAVSDGSDGSVLCDEHSKENQSFENHSADTTTKQSHGRCPSHKCSVEAPAWIPIQQSTVSLRLLIQRFERRKGKSLCLEQRQWCKTQCSVNGRNIYICKARMNCF</sequence>
<dbReference type="SUPFAM" id="SSF101288">
    <property type="entry name" value="L27 domain"/>
    <property type="match status" value="1"/>
</dbReference>
<evidence type="ECO:0000313" key="4">
    <source>
        <dbReference type="Proteomes" id="UP000694380"/>
    </source>
</evidence>
<feature type="region of interest" description="Disordered" evidence="1">
    <location>
        <begin position="78"/>
        <end position="109"/>
    </location>
</feature>
<keyword evidence="4" id="KW-1185">Reference proteome</keyword>